<dbReference type="Proteomes" id="UP000198548">
    <property type="component" value="Unassembled WGS sequence"/>
</dbReference>
<evidence type="ECO:0000313" key="2">
    <source>
        <dbReference type="EMBL" id="SEM25332.1"/>
    </source>
</evidence>
<dbReference type="Proteomes" id="UP000321425">
    <property type="component" value="Unassembled WGS sequence"/>
</dbReference>
<dbReference type="EMBL" id="FOBL01000040">
    <property type="protein sequence ID" value="SEM25332.1"/>
    <property type="molecule type" value="Genomic_DNA"/>
</dbReference>
<sequence length="113" mass="12632">MNLVSGLLSGVLAVTGGLGISLFSEEDTTNQEAVIQEQVMDVDQMRDLMDTDEFEDMELRMEDGIINFGQMKSHMNEMHPELNTQQLRELYKNMHGTGGSSQSTNFTGMGMHQ</sequence>
<name>A0A1H7WUX5_9LACT</name>
<reference evidence="2 3" key="1">
    <citation type="submission" date="2016-10" db="EMBL/GenBank/DDBJ databases">
        <authorList>
            <person name="de Groot N.N."/>
        </authorList>
    </citation>
    <scope>NUCLEOTIDE SEQUENCE [LARGE SCALE GENOMIC DNA]</scope>
    <source>
        <strain evidence="2 3">DSM 19182</strain>
    </source>
</reference>
<reference evidence="1 4" key="2">
    <citation type="submission" date="2019-07" db="EMBL/GenBank/DDBJ databases">
        <title>Whole genome shotgun sequence of Alkalibacterium putridalgicola NBRC 103243.</title>
        <authorList>
            <person name="Hosoyama A."/>
            <person name="Uohara A."/>
            <person name="Ohji S."/>
            <person name="Ichikawa N."/>
        </authorList>
    </citation>
    <scope>NUCLEOTIDE SEQUENCE [LARGE SCALE GENOMIC DNA]</scope>
    <source>
        <strain evidence="1 4">NBRC 103243</strain>
    </source>
</reference>
<gene>
    <name evidence="1" type="ORF">APU01nite_22790</name>
    <name evidence="2" type="ORF">SAMN04488100_1409</name>
</gene>
<keyword evidence="4" id="KW-1185">Reference proteome</keyword>
<evidence type="ECO:0000313" key="3">
    <source>
        <dbReference type="Proteomes" id="UP000198548"/>
    </source>
</evidence>
<organism evidence="2 3">
    <name type="scientific">Alkalibacterium putridalgicola</name>
    <dbReference type="NCBI Taxonomy" id="426703"/>
    <lineage>
        <taxon>Bacteria</taxon>
        <taxon>Bacillati</taxon>
        <taxon>Bacillota</taxon>
        <taxon>Bacilli</taxon>
        <taxon>Lactobacillales</taxon>
        <taxon>Carnobacteriaceae</taxon>
        <taxon>Alkalibacterium</taxon>
    </lineage>
</organism>
<evidence type="ECO:0000313" key="4">
    <source>
        <dbReference type="Proteomes" id="UP000321425"/>
    </source>
</evidence>
<evidence type="ECO:0000313" key="1">
    <source>
        <dbReference type="EMBL" id="GEK90240.1"/>
    </source>
</evidence>
<dbReference type="AlphaFoldDB" id="A0A1H7WUX5"/>
<dbReference type="OrthoDB" id="2166958at2"/>
<dbReference type="EMBL" id="BJUX01000040">
    <property type="protein sequence ID" value="GEK90240.1"/>
    <property type="molecule type" value="Genomic_DNA"/>
</dbReference>
<proteinExistence type="predicted"/>
<accession>A0A1H7WUX5</accession>
<dbReference type="RefSeq" id="WP_091489651.1">
    <property type="nucleotide sequence ID" value="NZ_BJUX01000040.1"/>
</dbReference>
<protein>
    <submittedName>
        <fullName evidence="2">Uncharacterized protein</fullName>
    </submittedName>
</protein>